<accession>A0ABP7D3S1</accession>
<reference evidence="6" key="1">
    <citation type="journal article" date="2019" name="Int. J. Syst. Evol. Microbiol.">
        <title>The Global Catalogue of Microorganisms (GCM) 10K type strain sequencing project: providing services to taxonomists for standard genome sequencing and annotation.</title>
        <authorList>
            <consortium name="The Broad Institute Genomics Platform"/>
            <consortium name="The Broad Institute Genome Sequencing Center for Infectious Disease"/>
            <person name="Wu L."/>
            <person name="Ma J."/>
        </authorList>
    </citation>
    <scope>NUCLEOTIDE SEQUENCE [LARGE SCALE GENOMIC DNA]</scope>
    <source>
        <strain evidence="6">JCM 16961</strain>
    </source>
</reference>
<evidence type="ECO:0000313" key="6">
    <source>
        <dbReference type="Proteomes" id="UP001501536"/>
    </source>
</evidence>
<keyword evidence="6" id="KW-1185">Reference proteome</keyword>
<dbReference type="Pfam" id="PF08241">
    <property type="entry name" value="Methyltransf_11"/>
    <property type="match status" value="1"/>
</dbReference>
<organism evidence="5 6">
    <name type="scientific">Zhihengliuella alba</name>
    <dbReference type="NCBI Taxonomy" id="547018"/>
    <lineage>
        <taxon>Bacteria</taxon>
        <taxon>Bacillati</taxon>
        <taxon>Actinomycetota</taxon>
        <taxon>Actinomycetes</taxon>
        <taxon>Micrococcales</taxon>
        <taxon>Micrococcaceae</taxon>
        <taxon>Zhihengliuella</taxon>
    </lineage>
</organism>
<dbReference type="Gene3D" id="3.40.50.150">
    <property type="entry name" value="Vaccinia Virus protein VP39"/>
    <property type="match status" value="1"/>
</dbReference>
<dbReference type="PANTHER" id="PTHR44942">
    <property type="entry name" value="METHYLTRANSF_11 DOMAIN-CONTAINING PROTEIN"/>
    <property type="match status" value="1"/>
</dbReference>
<dbReference type="CDD" id="cd02440">
    <property type="entry name" value="AdoMet_MTases"/>
    <property type="match status" value="1"/>
</dbReference>
<feature type="domain" description="Methyltransferase type 11" evidence="4">
    <location>
        <begin position="56"/>
        <end position="145"/>
    </location>
</feature>
<name>A0ABP7D3S1_9MICC</name>
<sequence length="257" mass="28165">MSDQPAPVPNLPRRAPRIRAEIGEAFTDGADHYDAVRPAYPAGAVDFLLGSGADVLDVGAGTGILTAQLLERGASVTALDPSADMLRALAAKLPGVRCVEAPAEATGLEEAAFDVVVCAQAWHWVDPERATAEAVRVLRPGGALALVWNQLDVTVPWVHRLARIMHAGDVHRPEFEPEKGPGLGPWRAHHERWREPVTPEFLGELAKSRAYYLRATEATRATVRANLDWYLYEHLGHAPGERIELPYYTHAWRADRG</sequence>
<protein>
    <submittedName>
        <fullName evidence="5">Class I SAM-dependent methyltransferase</fullName>
    </submittedName>
</protein>
<evidence type="ECO:0000256" key="2">
    <source>
        <dbReference type="ARBA" id="ARBA00022603"/>
    </source>
</evidence>
<comment type="caution">
    <text evidence="5">The sequence shown here is derived from an EMBL/GenBank/DDBJ whole genome shotgun (WGS) entry which is preliminary data.</text>
</comment>
<dbReference type="GO" id="GO:0008168">
    <property type="term" value="F:methyltransferase activity"/>
    <property type="evidence" value="ECO:0007669"/>
    <property type="project" value="UniProtKB-KW"/>
</dbReference>
<keyword evidence="2 5" id="KW-0489">Methyltransferase</keyword>
<dbReference type="SUPFAM" id="SSF53335">
    <property type="entry name" value="S-adenosyl-L-methionine-dependent methyltransferases"/>
    <property type="match status" value="1"/>
</dbReference>
<evidence type="ECO:0000256" key="3">
    <source>
        <dbReference type="ARBA" id="ARBA00022679"/>
    </source>
</evidence>
<dbReference type="InterPro" id="IPR013216">
    <property type="entry name" value="Methyltransf_11"/>
</dbReference>
<keyword evidence="3" id="KW-0808">Transferase</keyword>
<dbReference type="GO" id="GO:0032259">
    <property type="term" value="P:methylation"/>
    <property type="evidence" value="ECO:0007669"/>
    <property type="project" value="UniProtKB-KW"/>
</dbReference>
<evidence type="ECO:0000259" key="4">
    <source>
        <dbReference type="Pfam" id="PF08241"/>
    </source>
</evidence>
<evidence type="ECO:0000256" key="1">
    <source>
        <dbReference type="ARBA" id="ARBA00008361"/>
    </source>
</evidence>
<dbReference type="PANTHER" id="PTHR44942:SF4">
    <property type="entry name" value="METHYLTRANSFERASE TYPE 11 DOMAIN-CONTAINING PROTEIN"/>
    <property type="match status" value="1"/>
</dbReference>
<comment type="similarity">
    <text evidence="1">Belongs to the methyltransferase superfamily.</text>
</comment>
<proteinExistence type="inferred from homology"/>
<dbReference type="EMBL" id="BAABCJ010000002">
    <property type="protein sequence ID" value="GAA3700500.1"/>
    <property type="molecule type" value="Genomic_DNA"/>
</dbReference>
<dbReference type="InterPro" id="IPR029063">
    <property type="entry name" value="SAM-dependent_MTases_sf"/>
</dbReference>
<dbReference type="RefSeq" id="WP_344881559.1">
    <property type="nucleotide sequence ID" value="NZ_BAABCJ010000002.1"/>
</dbReference>
<dbReference type="InterPro" id="IPR051052">
    <property type="entry name" value="Diverse_substrate_MTase"/>
</dbReference>
<evidence type="ECO:0000313" key="5">
    <source>
        <dbReference type="EMBL" id="GAA3700500.1"/>
    </source>
</evidence>
<dbReference type="Proteomes" id="UP001501536">
    <property type="component" value="Unassembled WGS sequence"/>
</dbReference>
<gene>
    <name evidence="5" type="ORF">GCM10022377_12200</name>
</gene>